<gene>
    <name evidence="1" type="ORF">CLPA_c37020</name>
    <name evidence="2" type="ORF">CP6013_03489</name>
</gene>
<evidence type="ECO:0000313" key="1">
    <source>
        <dbReference type="EMBL" id="AJA53744.1"/>
    </source>
</evidence>
<dbReference type="GeneID" id="93075796"/>
<dbReference type="Proteomes" id="UP000028042">
    <property type="component" value="Unassembled WGS sequence"/>
</dbReference>
<dbReference type="eggNOG" id="COG1694">
    <property type="taxonomic scope" value="Bacteria"/>
</dbReference>
<reference evidence="1 4" key="1">
    <citation type="journal article" date="2015" name="Genome Announc.">
        <title>Complete Genome Sequence of the Nitrogen-Fixing and Solvent-Producing Clostridium pasteurianum DSM 525.</title>
        <authorList>
            <person name="Poehlein A."/>
            <person name="Grosse-Honebrink A."/>
            <person name="Zhang Y."/>
            <person name="Minton N.P."/>
            <person name="Daniel R."/>
        </authorList>
    </citation>
    <scope>NUCLEOTIDE SEQUENCE [LARGE SCALE GENOMIC DNA]</scope>
    <source>
        <strain evidence="1">DSM 525</strain>
        <strain evidence="4">DSM 525 / ATCC 6013</strain>
    </source>
</reference>
<dbReference type="KEGG" id="cpae:CPAST_c37020"/>
<dbReference type="RefSeq" id="WP_003447952.1">
    <property type="nucleotide sequence ID" value="NZ_ANZB01000019.1"/>
</dbReference>
<dbReference type="AlphaFoldDB" id="A0A0H3J765"/>
<evidence type="ECO:0000313" key="4">
    <source>
        <dbReference type="Proteomes" id="UP000030905"/>
    </source>
</evidence>
<dbReference type="KEGG" id="cpat:CLPA_c37020"/>
<dbReference type="Proteomes" id="UP000030905">
    <property type="component" value="Chromosome"/>
</dbReference>
<evidence type="ECO:0000313" key="2">
    <source>
        <dbReference type="EMBL" id="KRU14231.1"/>
    </source>
</evidence>
<proteinExistence type="predicted"/>
<keyword evidence="4" id="KW-1185">Reference proteome</keyword>
<sequence length="134" mass="15359">MKDIIFDDFQNNVDESLIRHRSLLDIMTKLQESESRINRAIAKSVTNCGCISVEAKKQKLPSKDSDLNIENLSQCLQTHIKGKLCENCRDIIESEIGTNLFYLTSLCNTLGLNLYDILLKEYDKINTLGKYNLR</sequence>
<dbReference type="PATRIC" id="fig|1262449.3.peg.3858"/>
<reference evidence="2 3" key="3">
    <citation type="journal article" name="Genome Announc.">
        <title>Improved Draft Genome Sequence of Clostridium pasteurianum Strain ATCC 6013 (DSM 525) Using a Hybrid Next-Generation Sequencing Approach.</title>
        <authorList>
            <person name="Pyne M.E."/>
            <person name="Utturkar S."/>
            <person name="Brown S.D."/>
            <person name="Moo-Young M."/>
            <person name="Chung D.A."/>
            <person name="Chou C.P."/>
        </authorList>
    </citation>
    <scope>NUCLEOTIDE SEQUENCE [LARGE SCALE GENOMIC DNA]</scope>
    <source>
        <strain evidence="2 3">ATCC 6013</strain>
    </source>
</reference>
<evidence type="ECO:0000313" key="3">
    <source>
        <dbReference type="Proteomes" id="UP000028042"/>
    </source>
</evidence>
<dbReference type="EMBL" id="JPGY02000001">
    <property type="protein sequence ID" value="KRU14231.1"/>
    <property type="molecule type" value="Genomic_DNA"/>
</dbReference>
<accession>A0A0H3J765</accession>
<protein>
    <recommendedName>
        <fullName evidence="5">DUF1573 domain-containing protein</fullName>
    </recommendedName>
</protein>
<dbReference type="EMBL" id="CP009268">
    <property type="protein sequence ID" value="AJA53744.1"/>
    <property type="molecule type" value="Genomic_DNA"/>
</dbReference>
<evidence type="ECO:0008006" key="5">
    <source>
        <dbReference type="Google" id="ProtNLM"/>
    </source>
</evidence>
<name>A0A0H3J765_CLOPA</name>
<organism evidence="1 4">
    <name type="scientific">Clostridium pasteurianum DSM 525 = ATCC 6013</name>
    <dbReference type="NCBI Taxonomy" id="1262449"/>
    <lineage>
        <taxon>Bacteria</taxon>
        <taxon>Bacillati</taxon>
        <taxon>Bacillota</taxon>
        <taxon>Clostridia</taxon>
        <taxon>Eubacteriales</taxon>
        <taxon>Clostridiaceae</taxon>
        <taxon>Clostridium</taxon>
    </lineage>
</organism>
<reference evidence="2" key="2">
    <citation type="submission" date="2015-10" db="EMBL/GenBank/DDBJ databases">
        <title>Improved Draft Genome Sequence of Clostridium pasteurianum Strain ATCC 6013 (DSM 525) Using a Hybrid Next-Generation Sequencing Approach.</title>
        <authorList>
            <person name="Pyne M.E."/>
            <person name="Utturkar S.M."/>
            <person name="Brown S.D."/>
            <person name="Moo-Young M."/>
            <person name="Chung D.A."/>
            <person name="Chou P.C."/>
        </authorList>
    </citation>
    <scope>NUCLEOTIDE SEQUENCE</scope>
    <source>
        <strain evidence="2">ATCC 6013</strain>
    </source>
</reference>